<dbReference type="AlphaFoldDB" id="A0AAD0M6F2"/>
<accession>A0AAD0M6F2</accession>
<keyword evidence="1" id="KW-0614">Plasmid</keyword>
<protein>
    <submittedName>
        <fullName evidence="1">Uncharacterized protein</fullName>
    </submittedName>
</protein>
<dbReference type="Proteomes" id="UP000006426">
    <property type="component" value="Plasmid pmppla107"/>
</dbReference>
<evidence type="ECO:0000313" key="2">
    <source>
        <dbReference type="Proteomes" id="UP000006426"/>
    </source>
</evidence>
<reference evidence="1 2" key="1">
    <citation type="journal article" date="2011" name="PLoS Pathog.">
        <title>Dynamic evolution of pathogenicity revealed by sequencing and comparative genomics of 19 Pseudomonas syringae isolates.</title>
        <authorList>
            <person name="Baltrus D.A."/>
            <person name="Nishimura M.T."/>
            <person name="Romanchuk A."/>
            <person name="Chang J.H."/>
            <person name="Mukhtar M.S."/>
            <person name="Cherkis K."/>
            <person name="Roach J."/>
            <person name="Grant S.R."/>
            <person name="Jones C.D."/>
            <person name="Dangl J.L."/>
        </authorList>
    </citation>
    <scope>NUCLEOTIDE SEQUENCE [LARGE SCALE GENOMIC DNA]</scope>
    <source>
        <strain evidence="1 2">M301315</strain>
    </source>
</reference>
<dbReference type="EMBL" id="CP031226">
    <property type="protein sequence ID" value="AXH59612.1"/>
    <property type="molecule type" value="Genomic_DNA"/>
</dbReference>
<sequence>MTAGELRREYLLRQIRHTVNGRGVNCRGGISMNDDLKRLVADGKVIVSRIRGMGRSELTTAKRLKRGPRGVTRLTLAQPADGVYTTGFIECPCCSAKAPEAWLLFHASDCLLRTDHYFDRYPNWRASEPWHNKNWTGKPKRR</sequence>
<gene>
    <name evidence="1" type="ORF">PLA107_030780</name>
</gene>
<proteinExistence type="predicted"/>
<name>A0AAD0M6F2_PSEAV</name>
<organism evidence="1 2">
    <name type="scientific">Pseudomonas amygdali pv. lachrymans str. M301315</name>
    <dbReference type="NCBI Taxonomy" id="629260"/>
    <lineage>
        <taxon>Bacteria</taxon>
        <taxon>Pseudomonadati</taxon>
        <taxon>Pseudomonadota</taxon>
        <taxon>Gammaproteobacteria</taxon>
        <taxon>Pseudomonadales</taxon>
        <taxon>Pseudomonadaceae</taxon>
        <taxon>Pseudomonas</taxon>
        <taxon>Pseudomonas amygdali</taxon>
    </lineage>
</organism>
<geneLocation type="plasmid" evidence="2">
    <name>pmppla107</name>
</geneLocation>
<evidence type="ECO:0000313" key="1">
    <source>
        <dbReference type="EMBL" id="AXH59612.1"/>
    </source>
</evidence>